<dbReference type="EMBL" id="JAIGNU010000001">
    <property type="protein sequence ID" value="MBX7500505.1"/>
    <property type="molecule type" value="Genomic_DNA"/>
</dbReference>
<keyword evidence="5" id="KW-0732">Signal</keyword>
<dbReference type="InterPro" id="IPR012910">
    <property type="entry name" value="Plug_dom"/>
</dbReference>
<gene>
    <name evidence="8" type="ORF">K3181_03470</name>
</gene>
<comment type="similarity">
    <text evidence="4">Belongs to the TonB-dependent receptor family.</text>
</comment>
<accession>A0ABS7JS83</accession>
<evidence type="ECO:0000313" key="9">
    <source>
        <dbReference type="Proteomes" id="UP000782554"/>
    </source>
</evidence>
<comment type="caution">
    <text evidence="8">The sequence shown here is derived from an EMBL/GenBank/DDBJ whole genome shotgun (WGS) entry which is preliminary data.</text>
</comment>
<dbReference type="PANTHER" id="PTHR40980:SF5">
    <property type="entry name" value="TONB-DEPENDENT RECEPTOR"/>
    <property type="match status" value="1"/>
</dbReference>
<dbReference type="PANTHER" id="PTHR40980">
    <property type="entry name" value="PLUG DOMAIN-CONTAINING PROTEIN"/>
    <property type="match status" value="1"/>
</dbReference>
<keyword evidence="3" id="KW-0998">Cell outer membrane</keyword>
<dbReference type="Proteomes" id="UP000782554">
    <property type="component" value="Unassembled WGS sequence"/>
</dbReference>
<dbReference type="RefSeq" id="WP_221600830.1">
    <property type="nucleotide sequence ID" value="NZ_JAIGNU010000001.1"/>
</dbReference>
<proteinExistence type="inferred from homology"/>
<keyword evidence="4" id="KW-0798">TonB box</keyword>
<dbReference type="InterPro" id="IPR000531">
    <property type="entry name" value="Beta-barrel_TonB"/>
</dbReference>
<feature type="chain" id="PRO_5047371614" evidence="5">
    <location>
        <begin position="26"/>
        <end position="917"/>
    </location>
</feature>
<organism evidence="8 9">
    <name type="scientific">Qipengyuania mesophila</name>
    <dbReference type="NCBI Taxonomy" id="2867246"/>
    <lineage>
        <taxon>Bacteria</taxon>
        <taxon>Pseudomonadati</taxon>
        <taxon>Pseudomonadota</taxon>
        <taxon>Alphaproteobacteria</taxon>
        <taxon>Sphingomonadales</taxon>
        <taxon>Erythrobacteraceae</taxon>
        <taxon>Qipengyuania</taxon>
    </lineage>
</organism>
<evidence type="ECO:0000256" key="4">
    <source>
        <dbReference type="RuleBase" id="RU003357"/>
    </source>
</evidence>
<name>A0ABS7JS83_9SPHN</name>
<keyword evidence="2 4" id="KW-0472">Membrane</keyword>
<comment type="subcellular location">
    <subcellularLocation>
        <location evidence="1 4">Cell outer membrane</location>
    </subcellularLocation>
</comment>
<protein>
    <submittedName>
        <fullName evidence="8">Outer membrane beta-barrel protein</fullName>
    </submittedName>
</protein>
<evidence type="ECO:0000256" key="3">
    <source>
        <dbReference type="ARBA" id="ARBA00023237"/>
    </source>
</evidence>
<dbReference type="InterPro" id="IPR037066">
    <property type="entry name" value="Plug_dom_sf"/>
</dbReference>
<evidence type="ECO:0000259" key="7">
    <source>
        <dbReference type="Pfam" id="PF07715"/>
    </source>
</evidence>
<evidence type="ECO:0000259" key="6">
    <source>
        <dbReference type="Pfam" id="PF00593"/>
    </source>
</evidence>
<evidence type="ECO:0000256" key="1">
    <source>
        <dbReference type="ARBA" id="ARBA00004442"/>
    </source>
</evidence>
<dbReference type="Pfam" id="PF07715">
    <property type="entry name" value="Plug"/>
    <property type="match status" value="1"/>
</dbReference>
<dbReference type="InterPro" id="IPR036942">
    <property type="entry name" value="Beta-barrel_TonB_sf"/>
</dbReference>
<dbReference type="Gene3D" id="2.40.170.20">
    <property type="entry name" value="TonB-dependent receptor, beta-barrel domain"/>
    <property type="match status" value="1"/>
</dbReference>
<feature type="signal peptide" evidence="5">
    <location>
        <begin position="1"/>
        <end position="25"/>
    </location>
</feature>
<reference evidence="8 9" key="1">
    <citation type="submission" date="2021-08" db="EMBL/GenBank/DDBJ databases">
        <title>Comparative Genomics Analysis of the Genus Qipengyuania Reveals Extensive Genetic Diversity and Metabolic Versatility, Including the Description of Fifteen Novel Species.</title>
        <authorList>
            <person name="Liu Y."/>
        </authorList>
    </citation>
    <scope>NUCLEOTIDE SEQUENCE [LARGE SCALE GENOMIC DNA]</scope>
    <source>
        <strain evidence="8 9">YG27</strain>
    </source>
</reference>
<sequence length="917" mass="99456">MSTGKQLTALLLLTTALTVPGAAFAQDAGVGTGAEGVPAQEDPATDAATTQQVEGIDEMPAEEEYEEPEISVPGGAIVVTGRRRQDVTRASSQVVSVLDSASIARTGEGDIAGALTRVTGLSTVGNGLVYVRGLGDRYSLALLNGLPLPSPQPLSRVVPLDIFPTSIIASSLVQKTYSANFPGEFGGGVINLTTRAVPEESFLKVSAGISGDTETTFGTGYTYYGSDYDWFGFDDGRREPGPALQSFLDSGQAMTDPGVDQQAILTELGDPNLILLQSIDKLPANWSAGITAGTSFDVFSDGRFGVIATASLSNKYRNRFITRQSALNGDLDLDQTGSQFQTDQRILANAMLGLGLEVGEHRFRLTNLFIRDSLKRSSLAQIDDLTDDDDDLFQNTGWYERQLIDSQFVGELEFGDLSIDMRAGYAQTQREAPNEWEFVYSRDINPSGGLDGVYLNLQNGGQRGRTTVAFSDLTEDLYYGGLDVSYQLANWLGVTVGGAYTDTSRLSRRREFDIRTTGSYPLVFGAFRPDNLLGDALIALGYDSAAQAAAGIGPFSYTIIETTAADPAFSAGLEIKAGYAQARIEPVTDISLDLGVRYEDAQQEVVPLGLDGLPSGSANATLLNNDYWLPAATMTIQISDSLQARLNASKTIARPQFRELILQTYYDPETNRQFTGNPGLVDSELTNYEARFEYYWGSGSKLSAAGFFKDIKNPIEVFSSFNDNSVISRFANAPSAMLYGAEVEVQWNKDLYDLGEWWDSKRFVAIANYTYTQSDISVQSGDLVNVPELGGLQAATNFFADGTSLTGQSDHIANVQLGLEDLDRVSQFTFLFNYGSKRVISRSTLSRPDILENPGLTIDFVARQGFTLAGADLEVKFEARNLTGRDHFEYQTTGTTRIENNSYDVGRSFSLSVSAEF</sequence>
<feature type="domain" description="TonB-dependent receptor plug" evidence="7">
    <location>
        <begin position="89"/>
        <end position="189"/>
    </location>
</feature>
<keyword evidence="9" id="KW-1185">Reference proteome</keyword>
<evidence type="ECO:0000256" key="2">
    <source>
        <dbReference type="ARBA" id="ARBA00023136"/>
    </source>
</evidence>
<feature type="domain" description="TonB-dependent receptor-like beta-barrel" evidence="6">
    <location>
        <begin position="440"/>
        <end position="882"/>
    </location>
</feature>
<evidence type="ECO:0000313" key="8">
    <source>
        <dbReference type="EMBL" id="MBX7500505.1"/>
    </source>
</evidence>
<dbReference type="SUPFAM" id="SSF56935">
    <property type="entry name" value="Porins"/>
    <property type="match status" value="1"/>
</dbReference>
<evidence type="ECO:0000256" key="5">
    <source>
        <dbReference type="SAM" id="SignalP"/>
    </source>
</evidence>
<dbReference type="Gene3D" id="2.170.130.10">
    <property type="entry name" value="TonB-dependent receptor, plug domain"/>
    <property type="match status" value="1"/>
</dbReference>
<dbReference type="Pfam" id="PF00593">
    <property type="entry name" value="TonB_dep_Rec_b-barrel"/>
    <property type="match status" value="1"/>
</dbReference>